<dbReference type="GO" id="GO:0042601">
    <property type="term" value="C:endospore-forming forespore"/>
    <property type="evidence" value="ECO:0007669"/>
    <property type="project" value="TreeGrafter"/>
</dbReference>
<gene>
    <name evidence="1" type="ORF">JCM21714_3114</name>
</gene>
<sequence>MHPIFLHYPIQVPTKQVSEKPYLTFLDQSYYYFVIPTNITERYALELYTIASHFHQQGWPQVTCPIPNVHDQFITMIGKDKYMLCYALENNSQQNDAAKLSSFHRAGFAYPYQPSSISSYGKWKELWIAKIDQYEALYQHLYQKRPASFFVRDFVNIFPYIVGIAENAIQYMNQVEKETRFHEYDQPTIVFGRYHTQLNDPFIWCNQFVFDHPVRDMAEKLRSYMSERNGISSEQCKSFIQNYTSDLPLSVFGWKLLYARLIYPIHLLEIMDQIQSSNENIYSFEHIIENQNVYEENLSTFFHQMGIDDRSINSIQLDWLWNL</sequence>
<reference evidence="1 2" key="1">
    <citation type="journal article" date="2014" name="Genome Announc.">
        <title>Draft Genome Sequence of the Boron-Tolerant and Moderately Halotolerant Bacterium Gracilibacillus boraciitolerans JCM 21714T.</title>
        <authorList>
            <person name="Ahmed I."/>
            <person name="Oshima K."/>
            <person name="Suda W."/>
            <person name="Kitamura K."/>
            <person name="Iida T."/>
            <person name="Ohmori Y."/>
            <person name="Fujiwara T."/>
            <person name="Hattori M."/>
            <person name="Ohkuma M."/>
        </authorList>
    </citation>
    <scope>NUCLEOTIDE SEQUENCE [LARGE SCALE GENOMIC DNA]</scope>
    <source>
        <strain evidence="1 2">JCM 21714</strain>
    </source>
</reference>
<dbReference type="InterPro" id="IPR011009">
    <property type="entry name" value="Kinase-like_dom_sf"/>
</dbReference>
<dbReference type="Proteomes" id="UP000019102">
    <property type="component" value="Unassembled WGS sequence"/>
</dbReference>
<name>W4VMM2_9BACI</name>
<evidence type="ECO:0000313" key="2">
    <source>
        <dbReference type="Proteomes" id="UP000019102"/>
    </source>
</evidence>
<accession>W4VMM2</accession>
<dbReference type="PANTHER" id="PTHR39179">
    <property type="entry name" value="SPORE COAT PROTEIN I"/>
    <property type="match status" value="1"/>
</dbReference>
<comment type="caution">
    <text evidence="1">The sequence shown here is derived from an EMBL/GenBank/DDBJ whole genome shotgun (WGS) entry which is preliminary data.</text>
</comment>
<keyword evidence="1" id="KW-0946">Virion</keyword>
<dbReference type="InterPro" id="IPR047175">
    <property type="entry name" value="CotS-like"/>
</dbReference>
<dbReference type="PANTHER" id="PTHR39179:SF2">
    <property type="entry name" value="ENDOSPORE COAT-ASSOCIATED PROTEIN YUTH"/>
    <property type="match status" value="1"/>
</dbReference>
<keyword evidence="1" id="KW-0167">Capsid protein</keyword>
<dbReference type="STRING" id="1298598.JCM21714_3114"/>
<proteinExistence type="predicted"/>
<dbReference type="SUPFAM" id="SSF56112">
    <property type="entry name" value="Protein kinase-like (PK-like)"/>
    <property type="match status" value="1"/>
</dbReference>
<dbReference type="EMBL" id="BAVS01000018">
    <property type="protein sequence ID" value="GAE93989.1"/>
    <property type="molecule type" value="Genomic_DNA"/>
</dbReference>
<dbReference type="eggNOG" id="COG2334">
    <property type="taxonomic scope" value="Bacteria"/>
</dbReference>
<protein>
    <submittedName>
        <fullName evidence="1">Spore coat protein S</fullName>
    </submittedName>
</protein>
<keyword evidence="2" id="KW-1185">Reference proteome</keyword>
<dbReference type="OrthoDB" id="2986702at2"/>
<dbReference type="Gene3D" id="3.90.1200.10">
    <property type="match status" value="1"/>
</dbReference>
<organism evidence="1 2">
    <name type="scientific">Gracilibacillus boraciitolerans JCM 21714</name>
    <dbReference type="NCBI Taxonomy" id="1298598"/>
    <lineage>
        <taxon>Bacteria</taxon>
        <taxon>Bacillati</taxon>
        <taxon>Bacillota</taxon>
        <taxon>Bacilli</taxon>
        <taxon>Bacillales</taxon>
        <taxon>Bacillaceae</taxon>
        <taxon>Gracilibacillus</taxon>
    </lineage>
</organism>
<evidence type="ECO:0000313" key="1">
    <source>
        <dbReference type="EMBL" id="GAE93989.1"/>
    </source>
</evidence>
<dbReference type="AlphaFoldDB" id="W4VMM2"/>
<dbReference type="RefSeq" id="WP_035724485.1">
    <property type="nucleotide sequence ID" value="NZ_BAVS01000018.1"/>
</dbReference>